<reference evidence="2 3" key="1">
    <citation type="submission" date="2023-05" db="EMBL/GenBank/DDBJ databases">
        <title>A 100% complete, gapless, phased diploid assembly of the Scenedesmus obliquus UTEX 3031 genome.</title>
        <authorList>
            <person name="Biondi T.C."/>
            <person name="Hanschen E.R."/>
            <person name="Kwon T."/>
            <person name="Eng W."/>
            <person name="Kruse C.P.S."/>
            <person name="Koehler S.I."/>
            <person name="Kunde Y."/>
            <person name="Gleasner C.D."/>
            <person name="You Mak K.T."/>
            <person name="Polle J."/>
            <person name="Hovde B.T."/>
            <person name="Starkenburg S.R."/>
        </authorList>
    </citation>
    <scope>NUCLEOTIDE SEQUENCE [LARGE SCALE GENOMIC DNA]</scope>
    <source>
        <strain evidence="2 3">DOE0152z</strain>
    </source>
</reference>
<feature type="region of interest" description="Disordered" evidence="1">
    <location>
        <begin position="435"/>
        <end position="476"/>
    </location>
</feature>
<accession>A0ABY8UA19</accession>
<name>A0ABY8UA19_TETOB</name>
<dbReference type="EMBL" id="CP126216">
    <property type="protein sequence ID" value="WIA18117.1"/>
    <property type="molecule type" value="Genomic_DNA"/>
</dbReference>
<feature type="region of interest" description="Disordered" evidence="1">
    <location>
        <begin position="493"/>
        <end position="552"/>
    </location>
</feature>
<dbReference type="Proteomes" id="UP001244341">
    <property type="component" value="Chromosome 9b"/>
</dbReference>
<dbReference type="Pfam" id="PF04640">
    <property type="entry name" value="PLATZ"/>
    <property type="match status" value="1"/>
</dbReference>
<keyword evidence="3" id="KW-1185">Reference proteome</keyword>
<feature type="compositionally biased region" description="Low complexity" evidence="1">
    <location>
        <begin position="435"/>
        <end position="451"/>
    </location>
</feature>
<evidence type="ECO:0000256" key="1">
    <source>
        <dbReference type="SAM" id="MobiDB-lite"/>
    </source>
</evidence>
<organism evidence="2 3">
    <name type="scientific">Tetradesmus obliquus</name>
    <name type="common">Green alga</name>
    <name type="synonym">Acutodesmus obliquus</name>
    <dbReference type="NCBI Taxonomy" id="3088"/>
    <lineage>
        <taxon>Eukaryota</taxon>
        <taxon>Viridiplantae</taxon>
        <taxon>Chlorophyta</taxon>
        <taxon>core chlorophytes</taxon>
        <taxon>Chlorophyceae</taxon>
        <taxon>CS clade</taxon>
        <taxon>Sphaeropleales</taxon>
        <taxon>Scenedesmaceae</taxon>
        <taxon>Tetradesmus</taxon>
    </lineage>
</organism>
<evidence type="ECO:0000313" key="2">
    <source>
        <dbReference type="EMBL" id="WIA18117.1"/>
    </source>
</evidence>
<feature type="compositionally biased region" description="Low complexity" evidence="1">
    <location>
        <begin position="193"/>
        <end position="213"/>
    </location>
</feature>
<protein>
    <submittedName>
        <fullName evidence="2">Uncharacterized protein</fullName>
    </submittedName>
</protein>
<gene>
    <name evidence="2" type="ORF">OEZ85_009595</name>
</gene>
<feature type="compositionally biased region" description="Basic residues" evidence="1">
    <location>
        <begin position="506"/>
        <end position="528"/>
    </location>
</feature>
<sequence>MRQAPNRSLKDAHWRHRRCHQLHEATVMEFHDQFVAGVPRQGCLPISGQSYANTFASMLLQKHGLGADPLSANSRSGSPYMGPQPDANNATGTLDVQAMQLPPAAKPFPPAAAPFAAAMHALQQQRAAAMRAHQHTGLPAHCGDSQCSHSHNSAHTDEPVMGTPLSLFMPAEQQQQRAASPMPLQQLAPPRTQEQQQAAAAASSAAQVEAATPPESAAAPAAAAEAAPAPVVALLPVPYVPPAAASSSKSWLYQLVTCPYLFKPCPQCSTSHSGREVLITYFDPDAPERGYCTYCPQRASRPRLLQIRRSTYHEVIKAADVGRMADVSGIQHYVINGAKVLFLRPRPQPRPPKGVVAPARCSVDGRQLMDAHSSYCSLRCKLEVEDPLFAAHYPSGIEEMEAAAAAATEDGADGLAGTYHRQGGHEGRRVVVPGGKRAASAAGGLAGSAAGEHQHQHEDVSSEEGDAGAGRSKRARMLPSKFADVVLGGSAPYQAAGAPGSGSHGGHSRQQHHGVQHRLHQHGKQHGGHRLDNDTASDQLLPGGSPSLADLAGLAGLDGQQQHASPCTSQDSGRSTTCKQRWAHKRKVVMPCRAPLQ</sequence>
<proteinExistence type="predicted"/>
<feature type="region of interest" description="Disordered" evidence="1">
    <location>
        <begin position="172"/>
        <end position="213"/>
    </location>
</feature>
<evidence type="ECO:0000313" key="3">
    <source>
        <dbReference type="Proteomes" id="UP001244341"/>
    </source>
</evidence>
<dbReference type="InterPro" id="IPR006734">
    <property type="entry name" value="PLATZ"/>
</dbReference>
<dbReference type="PANTHER" id="PTHR31065">
    <property type="entry name" value="PLATZ TRANSCRIPTION FACTOR FAMILY PROTEIN"/>
    <property type="match status" value="1"/>
</dbReference>
<dbReference type="PANTHER" id="PTHR31065:SF1">
    <property type="entry name" value="OS09G0116050 PROTEIN"/>
    <property type="match status" value="1"/>
</dbReference>